<dbReference type="InterPro" id="IPR027417">
    <property type="entry name" value="P-loop_NTPase"/>
</dbReference>
<dbReference type="PROSITE" id="PS50893">
    <property type="entry name" value="ABC_TRANSPORTER_2"/>
    <property type="match status" value="1"/>
</dbReference>
<dbReference type="EMBL" id="CADEBC010000846">
    <property type="protein sequence ID" value="CAB3260954.1"/>
    <property type="molecule type" value="Genomic_DNA"/>
</dbReference>
<dbReference type="SUPFAM" id="SSF52540">
    <property type="entry name" value="P-loop containing nucleoside triphosphate hydrolases"/>
    <property type="match status" value="1"/>
</dbReference>
<sequence length="286" mass="31635">MAAAIYYGGTLIVNEEVEFQVVFQSAQALLMAGRIITIARPPIQNRGIPCTPTANNFSGSGQASLQNVQFRYPHAPQHSSPKRFQSRDRERQDRALVGASGCGKSTVIQLLQRYYDPNEGIVAQDSLPLPKLKLVDVRKSIGFVQQEPILFDRTIEENIAYGSITNATMDSIIEAAQQANIHNFITSLPLKQRVAIARALIRRPKMLLLDEATSALDTESEKVVQEALDAAKAGRTCVMIAHRLSTVRDANLICVVHDGQVAEMGTHAELFKLKGLYYNLNRVQYS</sequence>
<reference evidence="6 7" key="1">
    <citation type="submission" date="2020-04" db="EMBL/GenBank/DDBJ databases">
        <authorList>
            <person name="Wallbank WR R."/>
            <person name="Pardo Diaz C."/>
            <person name="Kozak K."/>
            <person name="Martin S."/>
            <person name="Jiggins C."/>
            <person name="Moest M."/>
            <person name="Warren A I."/>
            <person name="Byers J.R.P. K."/>
            <person name="Montejo-Kovacevich G."/>
            <person name="Yen C E."/>
        </authorList>
    </citation>
    <scope>NUCLEOTIDE SEQUENCE [LARGE SCALE GENOMIC DNA]</scope>
</reference>
<evidence type="ECO:0000256" key="1">
    <source>
        <dbReference type="ARBA" id="ARBA00022448"/>
    </source>
</evidence>
<dbReference type="OrthoDB" id="6500128at2759"/>
<keyword evidence="1" id="KW-0813">Transport</keyword>
<dbReference type="InterPro" id="IPR039421">
    <property type="entry name" value="Type_1_exporter"/>
</dbReference>
<evidence type="ECO:0000313" key="7">
    <source>
        <dbReference type="Proteomes" id="UP000494106"/>
    </source>
</evidence>
<evidence type="ECO:0000256" key="4">
    <source>
        <dbReference type="ARBA" id="ARBA00022840"/>
    </source>
</evidence>
<evidence type="ECO:0000256" key="3">
    <source>
        <dbReference type="ARBA" id="ARBA00022741"/>
    </source>
</evidence>
<dbReference type="SMART" id="SM00382">
    <property type="entry name" value="AAA"/>
    <property type="match status" value="1"/>
</dbReference>
<dbReference type="GO" id="GO:0005743">
    <property type="term" value="C:mitochondrial inner membrane"/>
    <property type="evidence" value="ECO:0007669"/>
    <property type="project" value="TreeGrafter"/>
</dbReference>
<dbReference type="Proteomes" id="UP000494106">
    <property type="component" value="Unassembled WGS sequence"/>
</dbReference>
<dbReference type="GO" id="GO:0015421">
    <property type="term" value="F:ABC-type oligopeptide transporter activity"/>
    <property type="evidence" value="ECO:0007669"/>
    <property type="project" value="TreeGrafter"/>
</dbReference>
<evidence type="ECO:0000313" key="6">
    <source>
        <dbReference type="EMBL" id="CAB3260954.1"/>
    </source>
</evidence>
<dbReference type="InterPro" id="IPR003593">
    <property type="entry name" value="AAA+_ATPase"/>
</dbReference>
<feature type="domain" description="ABC transporter" evidence="5">
    <location>
        <begin position="63"/>
        <end position="283"/>
    </location>
</feature>
<keyword evidence="2" id="KW-0677">Repeat</keyword>
<keyword evidence="7" id="KW-1185">Reference proteome</keyword>
<dbReference type="Pfam" id="PF00005">
    <property type="entry name" value="ABC_tran"/>
    <property type="match status" value="1"/>
</dbReference>
<dbReference type="AlphaFoldDB" id="A0A8S1BM82"/>
<evidence type="ECO:0000256" key="2">
    <source>
        <dbReference type="ARBA" id="ARBA00022737"/>
    </source>
</evidence>
<dbReference type="GO" id="GO:0005524">
    <property type="term" value="F:ATP binding"/>
    <property type="evidence" value="ECO:0007669"/>
    <property type="project" value="UniProtKB-KW"/>
</dbReference>
<comment type="caution">
    <text evidence="6">The sequence shown here is derived from an EMBL/GenBank/DDBJ whole genome shotgun (WGS) entry which is preliminary data.</text>
</comment>
<keyword evidence="3" id="KW-0547">Nucleotide-binding</keyword>
<dbReference type="GO" id="GO:0016887">
    <property type="term" value="F:ATP hydrolysis activity"/>
    <property type="evidence" value="ECO:0007669"/>
    <property type="project" value="InterPro"/>
</dbReference>
<evidence type="ECO:0000259" key="5">
    <source>
        <dbReference type="PROSITE" id="PS50893"/>
    </source>
</evidence>
<dbReference type="InterPro" id="IPR003439">
    <property type="entry name" value="ABC_transporter-like_ATP-bd"/>
</dbReference>
<proteinExistence type="predicted"/>
<dbReference type="PANTHER" id="PTHR43394:SF11">
    <property type="entry name" value="ATP-BINDING CASSETTE TRANSPORTER"/>
    <property type="match status" value="1"/>
</dbReference>
<dbReference type="GO" id="GO:0090374">
    <property type="term" value="P:oligopeptide export from mitochondrion"/>
    <property type="evidence" value="ECO:0007669"/>
    <property type="project" value="TreeGrafter"/>
</dbReference>
<accession>A0A8S1BM82</accession>
<protein>
    <recommendedName>
        <fullName evidence="5">ABC transporter domain-containing protein</fullName>
    </recommendedName>
</protein>
<gene>
    <name evidence="6" type="ORF">APLA_LOCUS17595</name>
</gene>
<name>A0A8S1BM82_ARCPL</name>
<dbReference type="Gene3D" id="3.40.50.300">
    <property type="entry name" value="P-loop containing nucleotide triphosphate hydrolases"/>
    <property type="match status" value="1"/>
</dbReference>
<keyword evidence="4" id="KW-0067">ATP-binding</keyword>
<dbReference type="PANTHER" id="PTHR43394">
    <property type="entry name" value="ATP-DEPENDENT PERMEASE MDL1, MITOCHONDRIAL"/>
    <property type="match status" value="1"/>
</dbReference>
<organism evidence="6 7">
    <name type="scientific">Arctia plantaginis</name>
    <name type="common">Wood tiger moth</name>
    <name type="synonym">Phalaena plantaginis</name>
    <dbReference type="NCBI Taxonomy" id="874455"/>
    <lineage>
        <taxon>Eukaryota</taxon>
        <taxon>Metazoa</taxon>
        <taxon>Ecdysozoa</taxon>
        <taxon>Arthropoda</taxon>
        <taxon>Hexapoda</taxon>
        <taxon>Insecta</taxon>
        <taxon>Pterygota</taxon>
        <taxon>Neoptera</taxon>
        <taxon>Endopterygota</taxon>
        <taxon>Lepidoptera</taxon>
        <taxon>Glossata</taxon>
        <taxon>Ditrysia</taxon>
        <taxon>Noctuoidea</taxon>
        <taxon>Erebidae</taxon>
        <taxon>Arctiinae</taxon>
        <taxon>Arctia</taxon>
    </lineage>
</organism>